<dbReference type="Proteomes" id="UP000321569">
    <property type="component" value="Unassembled WGS sequence"/>
</dbReference>
<name>A0A512PLG1_9LACO</name>
<proteinExistence type="predicted"/>
<evidence type="ECO:0000313" key="1">
    <source>
        <dbReference type="EMBL" id="GEP72013.1"/>
    </source>
</evidence>
<protein>
    <submittedName>
        <fullName evidence="1">Uncharacterized protein</fullName>
    </submittedName>
</protein>
<comment type="caution">
    <text evidence="1">The sequence shown here is derived from an EMBL/GenBank/DDBJ whole genome shotgun (WGS) entry which is preliminary data.</text>
</comment>
<evidence type="ECO:0000313" key="2">
    <source>
        <dbReference type="Proteomes" id="UP000321569"/>
    </source>
</evidence>
<sequence length="129" mass="14694">MINAKEARNISSDVASKLNRQCDNFAKDCGIYDDINNLILEKAKKGDNTATVNITDMFYRHEDRLREIDLNKFNDRFASFIQNWLFEHGFKAILTDEAFIIQKVALYAHMPSGFYGKQKAASSPAAPQL</sequence>
<dbReference type="STRING" id="1423795.FD12_GL001563"/>
<dbReference type="EMBL" id="BKAM01000007">
    <property type="protein sequence ID" value="GEP72013.1"/>
    <property type="molecule type" value="Genomic_DNA"/>
</dbReference>
<reference evidence="1 2" key="1">
    <citation type="submission" date="2019-07" db="EMBL/GenBank/DDBJ databases">
        <title>Whole genome shotgun sequence of Lactobacillus rapi NBRC 109618.</title>
        <authorList>
            <person name="Hosoyama A."/>
            <person name="Uohara A."/>
            <person name="Ohji S."/>
            <person name="Ichikawa N."/>
        </authorList>
    </citation>
    <scope>NUCLEOTIDE SEQUENCE [LARGE SCALE GENOMIC DNA]</scope>
    <source>
        <strain evidence="1 2">NBRC 109618</strain>
    </source>
</reference>
<dbReference type="AlphaFoldDB" id="A0A512PLG1"/>
<organism evidence="1 2">
    <name type="scientific">Lentilactobacillus rapi</name>
    <dbReference type="NCBI Taxonomy" id="481723"/>
    <lineage>
        <taxon>Bacteria</taxon>
        <taxon>Bacillati</taxon>
        <taxon>Bacillota</taxon>
        <taxon>Bacilli</taxon>
        <taxon>Lactobacillales</taxon>
        <taxon>Lactobacillaceae</taxon>
        <taxon>Lentilactobacillus</taxon>
    </lineage>
</organism>
<gene>
    <name evidence="1" type="ORF">LRA02_08810</name>
</gene>
<dbReference type="RefSeq" id="WP_054748011.1">
    <property type="nucleotide sequence ID" value="NZ_BKAM01000007.1"/>
</dbReference>
<accession>A0A512PLG1</accession>